<dbReference type="PANTHER" id="PTHR28441:SF2">
    <property type="entry name" value="PROTEIN FAM91A1"/>
    <property type="match status" value="1"/>
</dbReference>
<dbReference type="Proteomes" id="UP000291343">
    <property type="component" value="Unassembled WGS sequence"/>
</dbReference>
<dbReference type="STRING" id="195883.A0A482X880"/>
<proteinExistence type="predicted"/>
<dbReference type="PANTHER" id="PTHR28441">
    <property type="entry name" value="PROTEIN FAM91A1"/>
    <property type="match status" value="1"/>
</dbReference>
<dbReference type="AlphaFoldDB" id="A0A482X880"/>
<dbReference type="FunCoup" id="A0A482X880">
    <property type="interactions" value="2054"/>
</dbReference>
<sequence>MNIDVENCIRQNIPWSKLPPNIKQSFADVQKEYEKQIVSYSIKNQLRFRGNLVRQVKKDNGEPKYYEELLAYSQTNLLLYPYHLSDVIVRGLRVTPFQYYSSILKSIMEQERSYDSLPNFTAAGCLRLLGIGRNEYIDLMNQCRSGQKLFRRKNVKDLLPLQPVNIAMEPWWIVDVGYIVDADMKIVTQPEKEIIDKIIDNGPQKAGDLDCNVLLSVYKKGLVYLQLPIEDSDHIVVPPLEGFVMNRVSGDNFENLLYKIFVSTDEHTSVGELANVLRMDSQSVKNAVSLYCRLGFAKKKMQEAENPVWHSSWRSPVRARNSLSPSTEDPLILELNEAL</sequence>
<accession>A0A482X880</accession>
<name>A0A482X880_LAOST</name>
<feature type="domain" description="FAM91 N-terminal" evidence="1">
    <location>
        <begin position="8"/>
        <end position="314"/>
    </location>
</feature>
<evidence type="ECO:0000259" key="1">
    <source>
        <dbReference type="Pfam" id="PF14647"/>
    </source>
</evidence>
<dbReference type="InParanoid" id="A0A482X880"/>
<dbReference type="EMBL" id="QKKF02016132">
    <property type="protein sequence ID" value="RZF41882.1"/>
    <property type="molecule type" value="Genomic_DNA"/>
</dbReference>
<keyword evidence="3" id="KW-1185">Reference proteome</keyword>
<dbReference type="Pfam" id="PF14647">
    <property type="entry name" value="FAM91_N"/>
    <property type="match status" value="1"/>
</dbReference>
<dbReference type="InterPro" id="IPR039199">
    <property type="entry name" value="FAM91"/>
</dbReference>
<organism evidence="2 3">
    <name type="scientific">Laodelphax striatellus</name>
    <name type="common">Small brown planthopper</name>
    <name type="synonym">Delphax striatella</name>
    <dbReference type="NCBI Taxonomy" id="195883"/>
    <lineage>
        <taxon>Eukaryota</taxon>
        <taxon>Metazoa</taxon>
        <taxon>Ecdysozoa</taxon>
        <taxon>Arthropoda</taxon>
        <taxon>Hexapoda</taxon>
        <taxon>Insecta</taxon>
        <taxon>Pterygota</taxon>
        <taxon>Neoptera</taxon>
        <taxon>Paraneoptera</taxon>
        <taxon>Hemiptera</taxon>
        <taxon>Auchenorrhyncha</taxon>
        <taxon>Fulgoroidea</taxon>
        <taxon>Delphacidae</taxon>
        <taxon>Criomorphinae</taxon>
        <taxon>Laodelphax</taxon>
    </lineage>
</organism>
<reference evidence="2 3" key="1">
    <citation type="journal article" date="2017" name="Gigascience">
        <title>Genome sequence of the small brown planthopper, Laodelphax striatellus.</title>
        <authorList>
            <person name="Zhu J."/>
            <person name="Jiang F."/>
            <person name="Wang X."/>
            <person name="Yang P."/>
            <person name="Bao Y."/>
            <person name="Zhao W."/>
            <person name="Wang W."/>
            <person name="Lu H."/>
            <person name="Wang Q."/>
            <person name="Cui N."/>
            <person name="Li J."/>
            <person name="Chen X."/>
            <person name="Luo L."/>
            <person name="Yu J."/>
            <person name="Kang L."/>
            <person name="Cui F."/>
        </authorList>
    </citation>
    <scope>NUCLEOTIDE SEQUENCE [LARGE SCALE GENOMIC DNA]</scope>
    <source>
        <strain evidence="2">Lst14</strain>
    </source>
</reference>
<dbReference type="InterPro" id="IPR028091">
    <property type="entry name" value="FAM91_N_dom"/>
</dbReference>
<protein>
    <recommendedName>
        <fullName evidence="1">FAM91 N-terminal domain-containing protein</fullName>
    </recommendedName>
</protein>
<evidence type="ECO:0000313" key="3">
    <source>
        <dbReference type="Proteomes" id="UP000291343"/>
    </source>
</evidence>
<gene>
    <name evidence="2" type="ORF">LSTR_LSTR014107</name>
</gene>
<evidence type="ECO:0000313" key="2">
    <source>
        <dbReference type="EMBL" id="RZF41882.1"/>
    </source>
</evidence>
<dbReference type="OrthoDB" id="275996at2759"/>
<dbReference type="SMR" id="A0A482X880"/>
<comment type="caution">
    <text evidence="2">The sequence shown here is derived from an EMBL/GenBank/DDBJ whole genome shotgun (WGS) entry which is preliminary data.</text>
</comment>